<evidence type="ECO:0000313" key="2">
    <source>
        <dbReference type="Proteomes" id="UP000596351"/>
    </source>
</evidence>
<dbReference type="SUPFAM" id="SSF53850">
    <property type="entry name" value="Periplasmic binding protein-like II"/>
    <property type="match status" value="1"/>
</dbReference>
<dbReference type="Pfam" id="PF12974">
    <property type="entry name" value="Phosphonate-bd"/>
    <property type="match status" value="1"/>
</dbReference>
<dbReference type="EMBL" id="CP032405">
    <property type="protein sequence ID" value="QRF52234.1"/>
    <property type="molecule type" value="Genomic_DNA"/>
</dbReference>
<dbReference type="PANTHER" id="PTHR35841:SF1">
    <property type="entry name" value="PHOSPHONATES-BINDING PERIPLASMIC PROTEIN"/>
    <property type="match status" value="1"/>
</dbReference>
<protein>
    <submittedName>
        <fullName evidence="1">Phosphate ABC transporter substrate-binding protein</fullName>
    </submittedName>
</protein>
<sequence>MYVAPSVVAEAQRVLWAFLRDHLRSAGMVGLPEILDEILPHHEAWLDPRLVLAQTCGFPFVKHLKGRVRLVATPVYEVPGCSGADMSSFIIVREKDAPANLAACRGLRAAINETGSNSGYNLLRAAIAPYAGGRAFFTEILETGGHLASIEAVRSGEADLAAIDCITYDLLRRHVPERIGGLVILAETPRGPNLPFITRLSASDHEIDLLRAALKAAIVAPELDKVRQTLGLKDVTVLDESAYDILLAHEQAAIAAGYPDLR</sequence>
<gene>
    <name evidence="1" type="ORF">D4A92_12700</name>
</gene>
<reference evidence="1 2" key="1">
    <citation type="submission" date="2018-09" db="EMBL/GenBank/DDBJ databases">
        <title>Rhizobium sp. MAE2-X.</title>
        <authorList>
            <person name="Lee Y."/>
            <person name="Jeon C.O."/>
        </authorList>
    </citation>
    <scope>NUCLEOTIDE SEQUENCE [LARGE SCALE GENOMIC DNA]</scope>
    <source>
        <strain evidence="1 2">MAE2-X</strain>
    </source>
</reference>
<dbReference type="PANTHER" id="PTHR35841">
    <property type="entry name" value="PHOSPHONATES-BINDING PERIPLASMIC PROTEIN"/>
    <property type="match status" value="1"/>
</dbReference>
<organism evidence="1 2">
    <name type="scientific">Rhizobium rosettiformans</name>
    <dbReference type="NCBI Taxonomy" id="1368430"/>
    <lineage>
        <taxon>Bacteria</taxon>
        <taxon>Pseudomonadati</taxon>
        <taxon>Pseudomonadota</taxon>
        <taxon>Alphaproteobacteria</taxon>
        <taxon>Hyphomicrobiales</taxon>
        <taxon>Rhizobiaceae</taxon>
        <taxon>Rhizobium/Agrobacterium group</taxon>
        <taxon>Rhizobium</taxon>
    </lineage>
</organism>
<evidence type="ECO:0000313" key="1">
    <source>
        <dbReference type="EMBL" id="QRF52234.1"/>
    </source>
</evidence>
<keyword evidence="2" id="KW-1185">Reference proteome</keyword>
<dbReference type="Gene3D" id="3.40.190.10">
    <property type="entry name" value="Periplasmic binding protein-like II"/>
    <property type="match status" value="1"/>
</dbReference>
<accession>A0ABX7EW44</accession>
<proteinExistence type="predicted"/>
<dbReference type="Proteomes" id="UP000596351">
    <property type="component" value="Chromosome"/>
</dbReference>
<name>A0ABX7EW44_9HYPH</name>
<dbReference type="RefSeq" id="WP_203013675.1">
    <property type="nucleotide sequence ID" value="NZ_CP032405.1"/>
</dbReference>